<evidence type="ECO:0000313" key="2">
    <source>
        <dbReference type="EMBL" id="GJT88131.1"/>
    </source>
</evidence>
<dbReference type="Proteomes" id="UP001151760">
    <property type="component" value="Unassembled WGS sequence"/>
</dbReference>
<feature type="region of interest" description="Disordered" evidence="1">
    <location>
        <begin position="1"/>
        <end position="76"/>
    </location>
</feature>
<accession>A0ABQ5HJT6</accession>
<proteinExistence type="predicted"/>
<reference evidence="2" key="1">
    <citation type="journal article" date="2022" name="Int. J. Mol. Sci.">
        <title>Draft Genome of Tanacetum Coccineum: Genomic Comparison of Closely Related Tanacetum-Family Plants.</title>
        <authorList>
            <person name="Yamashiro T."/>
            <person name="Shiraishi A."/>
            <person name="Nakayama K."/>
            <person name="Satake H."/>
        </authorList>
    </citation>
    <scope>NUCLEOTIDE SEQUENCE</scope>
</reference>
<sequence length="225" mass="24396">MHETGQNQRRNFSLGVKESRGPGSAGAWVREVGEEQDGDTRGRGSDSDQGEVSSGSDKRWWARPSSGNKGGSQARQYRFSFPGGVMCEVELREEVEASEVEEARDSVFPRVSIDAGWPGQRRSEVLSGATRGRACCEGAAGWGRSGAPGERWAVRLEGGMRGRRGTYSGTRQRAGGEGTVVKGEEPEGNKRAVAGGWTRRDGVMRSIGRRSDRREVTRPLTPVTP</sequence>
<gene>
    <name evidence="2" type="ORF">Tco_1069848</name>
</gene>
<feature type="compositionally biased region" description="Basic and acidic residues" evidence="1">
    <location>
        <begin position="205"/>
        <end position="217"/>
    </location>
</feature>
<feature type="region of interest" description="Disordered" evidence="1">
    <location>
        <begin position="205"/>
        <end position="225"/>
    </location>
</feature>
<name>A0ABQ5HJT6_9ASTR</name>
<reference evidence="2" key="2">
    <citation type="submission" date="2022-01" db="EMBL/GenBank/DDBJ databases">
        <authorList>
            <person name="Yamashiro T."/>
            <person name="Shiraishi A."/>
            <person name="Satake H."/>
            <person name="Nakayama K."/>
        </authorList>
    </citation>
    <scope>NUCLEOTIDE SEQUENCE</scope>
</reference>
<protein>
    <submittedName>
        <fullName evidence="2">Uncharacterized protein</fullName>
    </submittedName>
</protein>
<evidence type="ECO:0000313" key="3">
    <source>
        <dbReference type="Proteomes" id="UP001151760"/>
    </source>
</evidence>
<dbReference type="EMBL" id="BQNB010019701">
    <property type="protein sequence ID" value="GJT88131.1"/>
    <property type="molecule type" value="Genomic_DNA"/>
</dbReference>
<feature type="region of interest" description="Disordered" evidence="1">
    <location>
        <begin position="163"/>
        <end position="192"/>
    </location>
</feature>
<feature type="compositionally biased region" description="Polar residues" evidence="1">
    <location>
        <begin position="65"/>
        <end position="75"/>
    </location>
</feature>
<evidence type="ECO:0000256" key="1">
    <source>
        <dbReference type="SAM" id="MobiDB-lite"/>
    </source>
</evidence>
<keyword evidence="3" id="KW-1185">Reference proteome</keyword>
<comment type="caution">
    <text evidence="2">The sequence shown here is derived from an EMBL/GenBank/DDBJ whole genome shotgun (WGS) entry which is preliminary data.</text>
</comment>
<organism evidence="2 3">
    <name type="scientific">Tanacetum coccineum</name>
    <dbReference type="NCBI Taxonomy" id="301880"/>
    <lineage>
        <taxon>Eukaryota</taxon>
        <taxon>Viridiplantae</taxon>
        <taxon>Streptophyta</taxon>
        <taxon>Embryophyta</taxon>
        <taxon>Tracheophyta</taxon>
        <taxon>Spermatophyta</taxon>
        <taxon>Magnoliopsida</taxon>
        <taxon>eudicotyledons</taxon>
        <taxon>Gunneridae</taxon>
        <taxon>Pentapetalae</taxon>
        <taxon>asterids</taxon>
        <taxon>campanulids</taxon>
        <taxon>Asterales</taxon>
        <taxon>Asteraceae</taxon>
        <taxon>Asteroideae</taxon>
        <taxon>Anthemideae</taxon>
        <taxon>Anthemidinae</taxon>
        <taxon>Tanacetum</taxon>
    </lineage>
</organism>
<feature type="compositionally biased region" description="Polar residues" evidence="1">
    <location>
        <begin position="1"/>
        <end position="11"/>
    </location>
</feature>